<evidence type="ECO:0000256" key="3">
    <source>
        <dbReference type="ARBA" id="ARBA00009014"/>
    </source>
</evidence>
<dbReference type="GO" id="GO:0005524">
    <property type="term" value="F:ATP binding"/>
    <property type="evidence" value="ECO:0007669"/>
    <property type="project" value="UniProtKB-KW"/>
</dbReference>
<evidence type="ECO:0000256" key="4">
    <source>
        <dbReference type="ARBA" id="ARBA00010574"/>
    </source>
</evidence>
<dbReference type="Proteomes" id="UP000650616">
    <property type="component" value="Unassembled WGS sequence"/>
</dbReference>
<dbReference type="RefSeq" id="WP_170015113.1">
    <property type="nucleotide sequence ID" value="NZ_CP012545.1"/>
</dbReference>
<keyword evidence="5 12" id="KW-0662">Pyridine nucleotide biosynthesis</keyword>
<evidence type="ECO:0000256" key="7">
    <source>
        <dbReference type="ARBA" id="ARBA00022695"/>
    </source>
</evidence>
<dbReference type="Pfam" id="PF01467">
    <property type="entry name" value="CTP_transf_like"/>
    <property type="match status" value="1"/>
</dbReference>
<dbReference type="GO" id="GO:0009435">
    <property type="term" value="P:NAD+ biosynthetic process"/>
    <property type="evidence" value="ECO:0007669"/>
    <property type="project" value="UniProtKB-UniRule"/>
</dbReference>
<dbReference type="InterPro" id="IPR043519">
    <property type="entry name" value="NT_sf"/>
</dbReference>
<keyword evidence="13" id="KW-0810">Translation regulation</keyword>
<comment type="similarity">
    <text evidence="4 13">Belongs to the Iojap/RsfS family.</text>
</comment>
<dbReference type="GO" id="GO:0005737">
    <property type="term" value="C:cytoplasm"/>
    <property type="evidence" value="ECO:0007669"/>
    <property type="project" value="UniProtKB-SubCell"/>
</dbReference>
<dbReference type="InterPro" id="IPR004821">
    <property type="entry name" value="Cyt_trans-like"/>
</dbReference>
<evidence type="ECO:0000256" key="12">
    <source>
        <dbReference type="HAMAP-Rule" id="MF_00244"/>
    </source>
</evidence>
<accession>A0AAW3ZTW2</accession>
<evidence type="ECO:0000256" key="8">
    <source>
        <dbReference type="ARBA" id="ARBA00022741"/>
    </source>
</evidence>
<evidence type="ECO:0000313" key="15">
    <source>
        <dbReference type="EMBL" id="MBE3607236.1"/>
    </source>
</evidence>
<dbReference type="HAMAP" id="MF_01477">
    <property type="entry name" value="Iojap_RsfS"/>
    <property type="match status" value="1"/>
</dbReference>
<evidence type="ECO:0000256" key="1">
    <source>
        <dbReference type="ARBA" id="ARBA00002324"/>
    </source>
</evidence>
<dbReference type="GO" id="GO:0042256">
    <property type="term" value="P:cytosolic ribosome assembly"/>
    <property type="evidence" value="ECO:0007669"/>
    <property type="project" value="UniProtKB-UniRule"/>
</dbReference>
<evidence type="ECO:0000256" key="11">
    <source>
        <dbReference type="ARBA" id="ARBA00048721"/>
    </source>
</evidence>
<dbReference type="NCBIfam" id="TIGR00090">
    <property type="entry name" value="rsfS_iojap_ybeB"/>
    <property type="match status" value="1"/>
</dbReference>
<proteinExistence type="inferred from homology"/>
<evidence type="ECO:0000256" key="6">
    <source>
        <dbReference type="ARBA" id="ARBA00022679"/>
    </source>
</evidence>
<dbReference type="NCBIfam" id="TIGR00482">
    <property type="entry name" value="nicotinate (nicotinamide) nucleotide adenylyltransferase"/>
    <property type="match status" value="1"/>
</dbReference>
<reference evidence="15 16" key="1">
    <citation type="submission" date="2015-08" db="EMBL/GenBank/DDBJ databases">
        <title>Comparative genomics of the Campylobacter concisus group.</title>
        <authorList>
            <person name="Yee E."/>
            <person name="Chapman M.H."/>
            <person name="Huynh S."/>
            <person name="Bono J.L."/>
            <person name="On S.L."/>
            <person name="St Leger J."/>
            <person name="Foster G."/>
            <person name="Parker C.T."/>
            <person name="Miller W.G."/>
        </authorList>
    </citation>
    <scope>NUCLEOTIDE SEQUENCE [LARGE SCALE GENOMIC DNA]</scope>
    <source>
        <strain evidence="15 16">RM9337</strain>
    </source>
</reference>
<dbReference type="AlphaFoldDB" id="A0AAW3ZTW2"/>
<keyword evidence="16" id="KW-1185">Reference proteome</keyword>
<dbReference type="EMBL" id="LIWG01000001">
    <property type="protein sequence ID" value="MBE3607236.1"/>
    <property type="molecule type" value="Genomic_DNA"/>
</dbReference>
<comment type="similarity">
    <text evidence="3 12">Belongs to the NadD family.</text>
</comment>
<dbReference type="GO" id="GO:0004515">
    <property type="term" value="F:nicotinate-nucleotide adenylyltransferase activity"/>
    <property type="evidence" value="ECO:0007669"/>
    <property type="project" value="UniProtKB-UniRule"/>
</dbReference>
<keyword evidence="13" id="KW-0963">Cytoplasm</keyword>
<comment type="catalytic activity">
    <reaction evidence="11 12">
        <text>nicotinate beta-D-ribonucleotide + ATP + H(+) = deamido-NAD(+) + diphosphate</text>
        <dbReference type="Rhea" id="RHEA:22860"/>
        <dbReference type="ChEBI" id="CHEBI:15378"/>
        <dbReference type="ChEBI" id="CHEBI:30616"/>
        <dbReference type="ChEBI" id="CHEBI:33019"/>
        <dbReference type="ChEBI" id="CHEBI:57502"/>
        <dbReference type="ChEBI" id="CHEBI:58437"/>
        <dbReference type="EC" id="2.7.7.18"/>
    </reaction>
</comment>
<evidence type="ECO:0000259" key="14">
    <source>
        <dbReference type="Pfam" id="PF01467"/>
    </source>
</evidence>
<name>A0AAW3ZTW2_9BACT</name>
<evidence type="ECO:0000256" key="10">
    <source>
        <dbReference type="ARBA" id="ARBA00023027"/>
    </source>
</evidence>
<dbReference type="SUPFAM" id="SSF81301">
    <property type="entry name" value="Nucleotidyltransferase"/>
    <property type="match status" value="1"/>
</dbReference>
<keyword evidence="13" id="KW-0678">Repressor</keyword>
<comment type="function">
    <text evidence="13">Functions as a ribosomal silencing factor. Interacts with ribosomal protein uL14 (rplN), blocking formation of intersubunit bridge B8. Prevents association of the 30S and 50S ribosomal subunits and the formation of functional ribosomes, thus repressing translation.</text>
</comment>
<dbReference type="Pfam" id="PF02410">
    <property type="entry name" value="RsfS"/>
    <property type="match status" value="1"/>
</dbReference>
<dbReference type="Gene3D" id="3.30.460.10">
    <property type="entry name" value="Beta Polymerase, domain 2"/>
    <property type="match status" value="1"/>
</dbReference>
<keyword evidence="8 12" id="KW-0547">Nucleotide-binding</keyword>
<protein>
    <recommendedName>
        <fullName evidence="12 13">Multifunctional fusion protein</fullName>
    </recommendedName>
    <domain>
        <recommendedName>
            <fullName evidence="12">Probable nicotinate-nucleotide adenylyltransferase</fullName>
            <ecNumber evidence="12">2.7.7.18</ecNumber>
        </recommendedName>
        <alternativeName>
            <fullName evidence="12">Deamido-NAD(+) diphosphorylase</fullName>
        </alternativeName>
        <alternativeName>
            <fullName evidence="12">Deamido-NAD(+) pyrophosphorylase</fullName>
        </alternativeName>
        <alternativeName>
            <fullName evidence="12">Nicotinate mononucleotide adenylyltransferase</fullName>
            <shortName evidence="12">NaMN adenylyltransferase</shortName>
        </alternativeName>
    </domain>
    <domain>
        <recommendedName>
            <fullName evidence="13">Ribosomal silencing factor RsfS</fullName>
        </recommendedName>
    </domain>
</protein>
<dbReference type="InterPro" id="IPR004394">
    <property type="entry name" value="Iojap/RsfS/C7orf30"/>
</dbReference>
<comment type="subunit">
    <text evidence="13">Interacts with ribosomal protein uL14 (rplN).</text>
</comment>
<comment type="subcellular location">
    <subcellularLocation>
        <location evidence="13">Cytoplasm</location>
    </subcellularLocation>
</comment>
<dbReference type="InterPro" id="IPR014729">
    <property type="entry name" value="Rossmann-like_a/b/a_fold"/>
</dbReference>
<comment type="pathway">
    <text evidence="2 12">Cofactor biosynthesis; NAD(+) biosynthesis; deamido-NAD(+) from nicotinate D-ribonucleotide: step 1/1.</text>
</comment>
<keyword evidence="9 12" id="KW-0067">ATP-binding</keyword>
<comment type="function">
    <text evidence="1 12">Catalyzes the reversible adenylation of nicotinate mononucleotide (NaMN) to nicotinic acid adenine dinucleotide (NaAD).</text>
</comment>
<dbReference type="HAMAP" id="MF_00244">
    <property type="entry name" value="NaMN_adenylyltr"/>
    <property type="match status" value="1"/>
</dbReference>
<sequence>MNIAFFGGSFDPPHLGHDSVVKMALNELNIDKLVIMPTFISPFKSDYSAPPELRLKWITRLWGDLDKVEISDFEVNKARPVPTIETIDHLYEKYEISNLYLIIGADHLATLDKWHDFTRLKTLVKFVIAERDHINIPENLQKMGTHVDISSSQIRHSECLENLPEVLKEEIIKFYQGKNMELSMQQRIENIVKILDEKKAEEIQVFDMSDKDYFVKQVVIATTMGERHALSLTDDLKEKLKPLGEQFLGIESSGEWVVCDLGDILLHLMSQQYRARYNIEEFLSKLKEQHN</sequence>
<dbReference type="NCBIfam" id="TIGR00125">
    <property type="entry name" value="cyt_tran_rel"/>
    <property type="match status" value="1"/>
</dbReference>
<dbReference type="Gene3D" id="3.40.50.620">
    <property type="entry name" value="HUPs"/>
    <property type="match status" value="1"/>
</dbReference>
<keyword evidence="10 12" id="KW-0520">NAD</keyword>
<dbReference type="GO" id="GO:0090071">
    <property type="term" value="P:negative regulation of ribosome biogenesis"/>
    <property type="evidence" value="ECO:0007669"/>
    <property type="project" value="UniProtKB-UniRule"/>
</dbReference>
<keyword evidence="7 12" id="KW-0548">Nucleotidyltransferase</keyword>
<dbReference type="SUPFAM" id="SSF52374">
    <property type="entry name" value="Nucleotidylyl transferase"/>
    <property type="match status" value="1"/>
</dbReference>
<evidence type="ECO:0000313" key="16">
    <source>
        <dbReference type="Proteomes" id="UP000650616"/>
    </source>
</evidence>
<dbReference type="EC" id="2.7.7.18" evidence="12"/>
<dbReference type="InterPro" id="IPR005248">
    <property type="entry name" value="NadD/NMNAT"/>
</dbReference>
<dbReference type="GO" id="GO:0017148">
    <property type="term" value="P:negative regulation of translation"/>
    <property type="evidence" value="ECO:0007669"/>
    <property type="project" value="UniProtKB-UniRule"/>
</dbReference>
<evidence type="ECO:0000256" key="13">
    <source>
        <dbReference type="HAMAP-Rule" id="MF_01477"/>
    </source>
</evidence>
<organism evidence="15 16">
    <name type="scientific">Campylobacter californiensis</name>
    <dbReference type="NCBI Taxonomy" id="1032243"/>
    <lineage>
        <taxon>Bacteria</taxon>
        <taxon>Pseudomonadati</taxon>
        <taxon>Campylobacterota</taxon>
        <taxon>Epsilonproteobacteria</taxon>
        <taxon>Campylobacterales</taxon>
        <taxon>Campylobacteraceae</taxon>
        <taxon>Campylobacter</taxon>
    </lineage>
</organism>
<dbReference type="PANTHER" id="PTHR39321">
    <property type="entry name" value="NICOTINATE-NUCLEOTIDE ADENYLYLTRANSFERASE-RELATED"/>
    <property type="match status" value="1"/>
</dbReference>
<dbReference type="PANTHER" id="PTHR39321:SF3">
    <property type="entry name" value="PHOSPHOPANTETHEINE ADENYLYLTRANSFERASE"/>
    <property type="match status" value="1"/>
</dbReference>
<evidence type="ECO:0000256" key="2">
    <source>
        <dbReference type="ARBA" id="ARBA00005019"/>
    </source>
</evidence>
<evidence type="ECO:0000256" key="5">
    <source>
        <dbReference type="ARBA" id="ARBA00022642"/>
    </source>
</evidence>
<feature type="domain" description="Cytidyltransferase-like" evidence="14">
    <location>
        <begin position="5"/>
        <end position="156"/>
    </location>
</feature>
<keyword evidence="6 12" id="KW-0808">Transferase</keyword>
<comment type="caution">
    <text evidence="15">The sequence shown here is derived from an EMBL/GenBank/DDBJ whole genome shotgun (WGS) entry which is preliminary data.</text>
</comment>
<gene>
    <name evidence="12 15" type="primary">nadD</name>
    <name evidence="13" type="synonym">rsfS</name>
    <name evidence="15" type="ORF">CCAL9337_00600</name>
</gene>
<dbReference type="CDD" id="cd02165">
    <property type="entry name" value="NMNAT"/>
    <property type="match status" value="1"/>
</dbReference>
<evidence type="ECO:0000256" key="9">
    <source>
        <dbReference type="ARBA" id="ARBA00022840"/>
    </source>
</evidence>